<evidence type="ECO:0000256" key="2">
    <source>
        <dbReference type="SAM" id="MobiDB-lite"/>
    </source>
</evidence>
<dbReference type="CDD" id="cd02947">
    <property type="entry name" value="TRX_family"/>
    <property type="match status" value="1"/>
</dbReference>
<feature type="region of interest" description="Disordered" evidence="2">
    <location>
        <begin position="121"/>
        <end position="164"/>
    </location>
</feature>
<feature type="domain" description="Thioredoxin" evidence="3">
    <location>
        <begin position="1"/>
        <end position="133"/>
    </location>
</feature>
<dbReference type="FunFam" id="3.40.30.10:FF:000245">
    <property type="entry name" value="Thioredoxin"/>
    <property type="match status" value="1"/>
</dbReference>
<dbReference type="STRING" id="1157962.A0A250XC40"/>
<gene>
    <name evidence="4" type="ORF">CEUSTIGMA_g7768.t1</name>
</gene>
<dbReference type="Gene3D" id="3.40.30.10">
    <property type="entry name" value="Glutaredoxin"/>
    <property type="match status" value="1"/>
</dbReference>
<dbReference type="InterPro" id="IPR017937">
    <property type="entry name" value="Thioredoxin_CS"/>
</dbReference>
<dbReference type="PRINTS" id="PR00421">
    <property type="entry name" value="THIOREDOXIN"/>
</dbReference>
<dbReference type="PANTHER" id="PTHR46115">
    <property type="entry name" value="THIOREDOXIN-LIKE PROTEIN 1"/>
    <property type="match status" value="1"/>
</dbReference>
<dbReference type="InterPro" id="IPR013766">
    <property type="entry name" value="Thioredoxin_domain"/>
</dbReference>
<sequence>MPRVVHVTSESEWNKHINAKGFGGSAQSVVVDFTASWCGPCKMMSPVFDKLSDEFSTVIFLKVDVDELQEVAKSAGVRAMPTFKAYYKGEQVDELVGADQGKLRAMVTSAAARGGVVGTGRKLAEEGPTSWAASSPSAAVSDNPEDRRRRMAEAAEARLRAMQQ</sequence>
<dbReference type="Proteomes" id="UP000232323">
    <property type="component" value="Unassembled WGS sequence"/>
</dbReference>
<dbReference type="EMBL" id="BEGY01000051">
    <property type="protein sequence ID" value="GAX80330.1"/>
    <property type="molecule type" value="Genomic_DNA"/>
</dbReference>
<organism evidence="4 5">
    <name type="scientific">Chlamydomonas eustigma</name>
    <dbReference type="NCBI Taxonomy" id="1157962"/>
    <lineage>
        <taxon>Eukaryota</taxon>
        <taxon>Viridiplantae</taxon>
        <taxon>Chlorophyta</taxon>
        <taxon>core chlorophytes</taxon>
        <taxon>Chlorophyceae</taxon>
        <taxon>CS clade</taxon>
        <taxon>Chlamydomonadales</taxon>
        <taxon>Chlamydomonadaceae</taxon>
        <taxon>Chlamydomonas</taxon>
    </lineage>
</organism>
<accession>A0A250XC40</accession>
<feature type="compositionally biased region" description="Basic and acidic residues" evidence="2">
    <location>
        <begin position="144"/>
        <end position="164"/>
    </location>
</feature>
<dbReference type="OrthoDB" id="2121326at2759"/>
<dbReference type="AlphaFoldDB" id="A0A250XC40"/>
<comment type="caution">
    <text evidence="4">The sequence shown here is derived from an EMBL/GenBank/DDBJ whole genome shotgun (WGS) entry which is preliminary data.</text>
</comment>
<evidence type="ECO:0000256" key="1">
    <source>
        <dbReference type="ARBA" id="ARBA00023157"/>
    </source>
</evidence>
<evidence type="ECO:0000313" key="5">
    <source>
        <dbReference type="Proteomes" id="UP000232323"/>
    </source>
</evidence>
<proteinExistence type="predicted"/>
<dbReference type="PROSITE" id="PS00194">
    <property type="entry name" value="THIOREDOXIN_1"/>
    <property type="match status" value="1"/>
</dbReference>
<dbReference type="SUPFAM" id="SSF52833">
    <property type="entry name" value="Thioredoxin-like"/>
    <property type="match status" value="1"/>
</dbReference>
<reference evidence="4 5" key="1">
    <citation type="submission" date="2017-08" db="EMBL/GenBank/DDBJ databases">
        <title>Acidophilic green algal genome provides insights into adaptation to an acidic environment.</title>
        <authorList>
            <person name="Hirooka S."/>
            <person name="Hirose Y."/>
            <person name="Kanesaki Y."/>
            <person name="Higuchi S."/>
            <person name="Fujiwara T."/>
            <person name="Onuma R."/>
            <person name="Era A."/>
            <person name="Ohbayashi R."/>
            <person name="Uzuka A."/>
            <person name="Nozaki H."/>
            <person name="Yoshikawa H."/>
            <person name="Miyagishima S.Y."/>
        </authorList>
    </citation>
    <scope>NUCLEOTIDE SEQUENCE [LARGE SCALE GENOMIC DNA]</scope>
    <source>
        <strain evidence="4 5">NIES-2499</strain>
    </source>
</reference>
<evidence type="ECO:0000259" key="3">
    <source>
        <dbReference type="PROSITE" id="PS51352"/>
    </source>
</evidence>
<dbReference type="Pfam" id="PF00085">
    <property type="entry name" value="Thioredoxin"/>
    <property type="match status" value="1"/>
</dbReference>
<feature type="compositionally biased region" description="Low complexity" evidence="2">
    <location>
        <begin position="130"/>
        <end position="141"/>
    </location>
</feature>
<protein>
    <recommendedName>
        <fullName evidence="3">Thioredoxin domain-containing protein</fullName>
    </recommendedName>
</protein>
<dbReference type="PROSITE" id="PS51352">
    <property type="entry name" value="THIOREDOXIN_2"/>
    <property type="match status" value="1"/>
</dbReference>
<dbReference type="InterPro" id="IPR036249">
    <property type="entry name" value="Thioredoxin-like_sf"/>
</dbReference>
<keyword evidence="1" id="KW-1015">Disulfide bond</keyword>
<evidence type="ECO:0000313" key="4">
    <source>
        <dbReference type="EMBL" id="GAX80330.1"/>
    </source>
</evidence>
<keyword evidence="5" id="KW-1185">Reference proteome</keyword>
<name>A0A250XC40_9CHLO</name>